<dbReference type="Proteomes" id="UP001069145">
    <property type="component" value="Unassembled WGS sequence"/>
</dbReference>
<sequence length="340" mass="39598">MFETSEEKAALKKEKDQAKKVYHNNQNRAKDLDQPWRQYFFQCQAYLYTHVEPQLTIDEDLTQLLDRLEGAQTRHLLPKYLFPNDAEAYARKIIRKHHLVTIHDQPHTLTKYLLLFLVISYGFYALLIFFQGLNAYNSLGQAFNMPLPLSILGLLLELLLSIMFIFFVFQFARSSDYGDAWNEGYNWVYLVIITIILLLIGLVPYFSLLYQVLVIKLPIWLVFLLILAASGYLVYDKALNSPGKNKQKLDDDQEEESDDDVRLAKGHAHDLETDDREIEEDTTNRTGIWETLLFNTPLISRASYRSQKKKRAKAEKEAKLKAARQAKHDQDNDEDKKGED</sequence>
<evidence type="ECO:0000256" key="2">
    <source>
        <dbReference type="SAM" id="Phobius"/>
    </source>
</evidence>
<name>A0A0X8FFE3_9LACT</name>
<keyword evidence="2" id="KW-0472">Membrane</keyword>
<organism evidence="4 5">
    <name type="scientific">Aerococcus urinae</name>
    <dbReference type="NCBI Taxonomy" id="1376"/>
    <lineage>
        <taxon>Bacteria</taxon>
        <taxon>Bacillati</taxon>
        <taxon>Bacillota</taxon>
        <taxon>Bacilli</taxon>
        <taxon>Lactobacillales</taxon>
        <taxon>Aerococcaceae</taxon>
        <taxon>Aerococcus</taxon>
    </lineage>
</organism>
<dbReference type="Gene3D" id="1.10.1900.10">
    <property type="entry name" value="c-terminal domain of poly(a) binding protein"/>
    <property type="match status" value="1"/>
</dbReference>
<keyword evidence="2" id="KW-1133">Transmembrane helix</keyword>
<dbReference type="GeneID" id="35767611"/>
<evidence type="ECO:0000313" key="3">
    <source>
        <dbReference type="EMBL" id="MCY3052778.1"/>
    </source>
</evidence>
<feature type="region of interest" description="Disordered" evidence="1">
    <location>
        <begin position="1"/>
        <end position="20"/>
    </location>
</feature>
<feature type="compositionally biased region" description="Basic and acidic residues" evidence="1">
    <location>
        <begin position="314"/>
        <end position="340"/>
    </location>
</feature>
<dbReference type="EMBL" id="JAOTML010000002">
    <property type="protein sequence ID" value="MCY3052778.1"/>
    <property type="molecule type" value="Genomic_DNA"/>
</dbReference>
<feature type="compositionally biased region" description="Basic and acidic residues" evidence="1">
    <location>
        <begin position="1"/>
        <end position="19"/>
    </location>
</feature>
<evidence type="ECO:0000256" key="1">
    <source>
        <dbReference type="SAM" id="MobiDB-lite"/>
    </source>
</evidence>
<evidence type="ECO:0008006" key="7">
    <source>
        <dbReference type="Google" id="ProtNLM"/>
    </source>
</evidence>
<reference evidence="3" key="2">
    <citation type="submission" date="2022-09" db="EMBL/GenBank/DDBJ databases">
        <title>Aerococcus urinae taxonomy study.</title>
        <authorList>
            <person name="Christensen J."/>
            <person name="Senneby E."/>
        </authorList>
    </citation>
    <scope>NUCLEOTIDE SEQUENCE</scope>
    <source>
        <strain evidence="3">NLD-066-U95</strain>
    </source>
</reference>
<dbReference type="KEGG" id="aun:AWM73_07275"/>
<evidence type="ECO:0000313" key="5">
    <source>
        <dbReference type="Proteomes" id="UP000594771"/>
    </source>
</evidence>
<dbReference type="SUPFAM" id="SSF158560">
    <property type="entry name" value="BH3980-like"/>
    <property type="match status" value="1"/>
</dbReference>
<feature type="region of interest" description="Disordered" evidence="1">
    <location>
        <begin position="304"/>
        <end position="340"/>
    </location>
</feature>
<feature type="transmembrane region" description="Helical" evidence="2">
    <location>
        <begin position="151"/>
        <end position="172"/>
    </location>
</feature>
<feature type="region of interest" description="Disordered" evidence="1">
    <location>
        <begin position="243"/>
        <end position="266"/>
    </location>
</feature>
<evidence type="ECO:0000313" key="6">
    <source>
        <dbReference type="Proteomes" id="UP001069145"/>
    </source>
</evidence>
<gene>
    <name evidence="4" type="ORF">I6G68_02745</name>
    <name evidence="3" type="ORF">ODY43_02110</name>
</gene>
<keyword evidence="2" id="KW-0812">Transmembrane</keyword>
<dbReference type="Proteomes" id="UP000594771">
    <property type="component" value="Chromosome"/>
</dbReference>
<protein>
    <recommendedName>
        <fullName evidence="7">DUF1129 family protein</fullName>
    </recommendedName>
</protein>
<dbReference type="AlphaFoldDB" id="A0A0X8FFE3"/>
<keyword evidence="6" id="KW-1185">Reference proteome</keyword>
<dbReference type="RefSeq" id="WP_060778725.1">
    <property type="nucleotide sequence ID" value="NZ_CAJHLH010000017.1"/>
</dbReference>
<feature type="transmembrane region" description="Helical" evidence="2">
    <location>
        <begin position="217"/>
        <end position="235"/>
    </location>
</feature>
<dbReference type="EMBL" id="CP065662">
    <property type="protein sequence ID" value="QPS02005.1"/>
    <property type="molecule type" value="Genomic_DNA"/>
</dbReference>
<feature type="transmembrane region" description="Helical" evidence="2">
    <location>
        <begin position="112"/>
        <end position="131"/>
    </location>
</feature>
<proteinExistence type="predicted"/>
<evidence type="ECO:0000313" key="4">
    <source>
        <dbReference type="EMBL" id="QPS02005.1"/>
    </source>
</evidence>
<accession>A0A0X8FFE3</accession>
<feature type="transmembrane region" description="Helical" evidence="2">
    <location>
        <begin position="184"/>
        <end position="205"/>
    </location>
</feature>
<reference evidence="4 5" key="1">
    <citation type="submission" date="2020-12" db="EMBL/GenBank/DDBJ databases">
        <title>FDA dAtabase for Regulatory Grade micrObial Sequences (FDA-ARGOS): Supporting development and validation of Infectious Disease Dx tests.</title>
        <authorList>
            <person name="Sproer C."/>
            <person name="Gronow S."/>
            <person name="Severitt S."/>
            <person name="Schroder I."/>
            <person name="Tallon L."/>
            <person name="Sadzewicz L."/>
            <person name="Zhao X."/>
            <person name="Boylan J."/>
            <person name="Ott S."/>
            <person name="Bowen H."/>
            <person name="Vavikolanu K."/>
            <person name="Mehta A."/>
            <person name="Aluvathingal J."/>
            <person name="Nadendla S."/>
            <person name="Lowell S."/>
            <person name="Myers T."/>
            <person name="Yan Y."/>
            <person name="Sichtig H."/>
        </authorList>
    </citation>
    <scope>NUCLEOTIDE SEQUENCE [LARGE SCALE GENOMIC DNA]</scope>
    <source>
        <strain evidence="4 5">FDAARGOS_911</strain>
    </source>
</reference>